<dbReference type="EMBL" id="JANRHH010000036">
    <property type="protein sequence ID" value="MDN4594087.1"/>
    <property type="molecule type" value="Genomic_DNA"/>
</dbReference>
<proteinExistence type="predicted"/>
<dbReference type="RefSeq" id="WP_301238771.1">
    <property type="nucleotide sequence ID" value="NZ_JANRHH010000036.1"/>
</dbReference>
<accession>A0ABT8IMW3</accession>
<protein>
    <submittedName>
        <fullName evidence="2">Uncharacterized protein</fullName>
    </submittedName>
</protein>
<evidence type="ECO:0000313" key="3">
    <source>
        <dbReference type="Proteomes" id="UP001174196"/>
    </source>
</evidence>
<keyword evidence="3" id="KW-1185">Reference proteome</keyword>
<comment type="caution">
    <text evidence="2">The sequence shown here is derived from an EMBL/GenBank/DDBJ whole genome shotgun (WGS) entry which is preliminary data.</text>
</comment>
<organism evidence="2 3">
    <name type="scientific">Polycladomyces subterraneus</name>
    <dbReference type="NCBI Taxonomy" id="1016997"/>
    <lineage>
        <taxon>Bacteria</taxon>
        <taxon>Bacillati</taxon>
        <taxon>Bacillota</taxon>
        <taxon>Bacilli</taxon>
        <taxon>Bacillales</taxon>
        <taxon>Thermoactinomycetaceae</taxon>
        <taxon>Polycladomyces</taxon>
    </lineage>
</organism>
<evidence type="ECO:0000256" key="1">
    <source>
        <dbReference type="SAM" id="Phobius"/>
    </source>
</evidence>
<keyword evidence="1" id="KW-0812">Transmembrane</keyword>
<name>A0ABT8IMW3_9BACL</name>
<dbReference type="Proteomes" id="UP001174196">
    <property type="component" value="Unassembled WGS sequence"/>
</dbReference>
<gene>
    <name evidence="2" type="ORF">NWF35_09250</name>
</gene>
<feature type="transmembrane region" description="Helical" evidence="1">
    <location>
        <begin position="50"/>
        <end position="71"/>
    </location>
</feature>
<reference evidence="2" key="1">
    <citation type="submission" date="2022-08" db="EMBL/GenBank/DDBJ databases">
        <title>Polycladomyces zharkentsis sp. nov., a novel thermophilic CMC and starch-degrading bacterium isolated from a geothermal spring in Kazakhstan.</title>
        <authorList>
            <person name="Mashzhan A."/>
            <person name="Kistaubaeva A."/>
            <person name="Javier-Lopez R."/>
            <person name="Birkeland N.-K."/>
        </authorList>
    </citation>
    <scope>NUCLEOTIDE SEQUENCE</scope>
    <source>
        <strain evidence="2">KSR 13</strain>
    </source>
</reference>
<keyword evidence="1" id="KW-1133">Transmembrane helix</keyword>
<evidence type="ECO:0000313" key="2">
    <source>
        <dbReference type="EMBL" id="MDN4594087.1"/>
    </source>
</evidence>
<keyword evidence="1" id="KW-0472">Membrane</keyword>
<sequence>MPRAWDIQAQYPEKKAVLRKALIKKYAKCADINSRINDRRADDFAHGMQALIIALALAILACLPYGWFLFISR</sequence>